<sequence length="131" mass="14850">MDNPLEHFPQSIQDLADVVGIDGVLKIVEARGGIWLYVPRKANDDHWLARLIGFPALQQLVKIYAGEEIEIPRCAKSLKRAKDLEIANGIKEGASGAQLARQHHYTERGIRKVKRRLKERGEIEEQQGDLF</sequence>
<accession>A0A1T2L9D4</accession>
<dbReference type="InterPro" id="IPR014875">
    <property type="entry name" value="Mor_transcription_activator"/>
</dbReference>
<dbReference type="Pfam" id="PF08765">
    <property type="entry name" value="Mor"/>
    <property type="match status" value="1"/>
</dbReference>
<protein>
    <recommendedName>
        <fullName evidence="1">Mor transcription activator domain-containing protein</fullName>
    </recommendedName>
</protein>
<dbReference type="Proteomes" id="UP000191110">
    <property type="component" value="Unassembled WGS sequence"/>
</dbReference>
<dbReference type="AlphaFoldDB" id="A0A1T2L9D4"/>
<evidence type="ECO:0000313" key="3">
    <source>
        <dbReference type="Proteomes" id="UP000191110"/>
    </source>
</evidence>
<gene>
    <name evidence="2" type="ORF">BOW53_02890</name>
</gene>
<dbReference type="RefSeq" id="WP_078482587.1">
    <property type="nucleotide sequence ID" value="NZ_MPRL01000007.1"/>
</dbReference>
<proteinExistence type="predicted"/>
<keyword evidence="3" id="KW-1185">Reference proteome</keyword>
<name>A0A1T2L9D4_9GAMM</name>
<dbReference type="SUPFAM" id="SSF46689">
    <property type="entry name" value="Homeodomain-like"/>
    <property type="match status" value="1"/>
</dbReference>
<evidence type="ECO:0000313" key="2">
    <source>
        <dbReference type="EMBL" id="OOZ41642.1"/>
    </source>
</evidence>
<feature type="domain" description="Mor transcription activator" evidence="1">
    <location>
        <begin position="48"/>
        <end position="130"/>
    </location>
</feature>
<comment type="caution">
    <text evidence="2">The sequence shown here is derived from an EMBL/GenBank/DDBJ whole genome shotgun (WGS) entry which is preliminary data.</text>
</comment>
<dbReference type="InterPro" id="IPR009057">
    <property type="entry name" value="Homeodomain-like_sf"/>
</dbReference>
<dbReference type="OrthoDB" id="7063381at2"/>
<dbReference type="EMBL" id="MPRL01000007">
    <property type="protein sequence ID" value="OOZ41642.1"/>
    <property type="molecule type" value="Genomic_DNA"/>
</dbReference>
<evidence type="ECO:0000259" key="1">
    <source>
        <dbReference type="Pfam" id="PF08765"/>
    </source>
</evidence>
<reference evidence="2 3" key="1">
    <citation type="submission" date="2016-11" db="EMBL/GenBank/DDBJ databases">
        <title>Mixed transmission modes and dynamic genome evolution in an obligate animal-bacterial symbiosis.</title>
        <authorList>
            <person name="Russell S.L."/>
            <person name="Corbett-Detig R.B."/>
            <person name="Cavanaugh C.M."/>
        </authorList>
    </citation>
    <scope>NUCLEOTIDE SEQUENCE [LARGE SCALE GENOMIC DNA]</scope>
    <source>
        <strain evidence="2">Sveles-Q1</strain>
    </source>
</reference>
<organism evidence="2 3">
    <name type="scientific">Solemya pervernicosa gill symbiont</name>
    <dbReference type="NCBI Taxonomy" id="642797"/>
    <lineage>
        <taxon>Bacteria</taxon>
        <taxon>Pseudomonadati</taxon>
        <taxon>Pseudomonadota</taxon>
        <taxon>Gammaproteobacteria</taxon>
        <taxon>sulfur-oxidizing symbionts</taxon>
    </lineage>
</organism>